<dbReference type="Pfam" id="PF02687">
    <property type="entry name" value="FtsX"/>
    <property type="match status" value="2"/>
</dbReference>
<feature type="transmembrane region" description="Helical" evidence="6">
    <location>
        <begin position="795"/>
        <end position="817"/>
    </location>
</feature>
<dbReference type="Proteomes" id="UP001606099">
    <property type="component" value="Unassembled WGS sequence"/>
</dbReference>
<evidence type="ECO:0000259" key="7">
    <source>
        <dbReference type="Pfam" id="PF02687"/>
    </source>
</evidence>
<keyword evidence="5 6" id="KW-0472">Membrane</keyword>
<evidence type="ECO:0000256" key="3">
    <source>
        <dbReference type="ARBA" id="ARBA00022692"/>
    </source>
</evidence>
<feature type="transmembrane region" description="Helical" evidence="6">
    <location>
        <begin position="20"/>
        <end position="41"/>
    </location>
</feature>
<evidence type="ECO:0000313" key="10">
    <source>
        <dbReference type="Proteomes" id="UP001606099"/>
    </source>
</evidence>
<evidence type="ECO:0000313" key="9">
    <source>
        <dbReference type="EMBL" id="MFG6448073.1"/>
    </source>
</evidence>
<evidence type="ECO:0000256" key="4">
    <source>
        <dbReference type="ARBA" id="ARBA00022989"/>
    </source>
</evidence>
<dbReference type="EMBL" id="JBIGHZ010000003">
    <property type="protein sequence ID" value="MFG6448073.1"/>
    <property type="molecule type" value="Genomic_DNA"/>
</dbReference>
<feature type="transmembrane region" description="Helical" evidence="6">
    <location>
        <begin position="349"/>
        <end position="373"/>
    </location>
</feature>
<comment type="subcellular location">
    <subcellularLocation>
        <location evidence="1">Cell membrane</location>
        <topology evidence="1">Multi-pass membrane protein</topology>
    </subcellularLocation>
</comment>
<evidence type="ECO:0000256" key="1">
    <source>
        <dbReference type="ARBA" id="ARBA00004651"/>
    </source>
</evidence>
<feature type="domain" description="ABC3 transporter permease C-terminal" evidence="7">
    <location>
        <begin position="712"/>
        <end position="824"/>
    </location>
</feature>
<reference evidence="9 10" key="1">
    <citation type="submission" date="2024-08" db="EMBL/GenBank/DDBJ databases">
        <authorList>
            <person name="Lu H."/>
        </authorList>
    </citation>
    <scope>NUCLEOTIDE SEQUENCE [LARGE SCALE GENOMIC DNA]</scope>
    <source>
        <strain evidence="9 10">BYS180W</strain>
    </source>
</reference>
<accession>A0ABW7FUT6</accession>
<feature type="domain" description="MacB-like periplasmic core" evidence="8">
    <location>
        <begin position="22"/>
        <end position="227"/>
    </location>
</feature>
<feature type="transmembrane region" description="Helical" evidence="6">
    <location>
        <begin position="394"/>
        <end position="414"/>
    </location>
</feature>
<comment type="caution">
    <text evidence="9">The sequence shown here is derived from an EMBL/GenBank/DDBJ whole genome shotgun (WGS) entry which is preliminary data.</text>
</comment>
<evidence type="ECO:0000256" key="2">
    <source>
        <dbReference type="ARBA" id="ARBA00022475"/>
    </source>
</evidence>
<feature type="transmembrane region" description="Helical" evidence="6">
    <location>
        <begin position="259"/>
        <end position="283"/>
    </location>
</feature>
<feature type="transmembrane region" description="Helical" evidence="6">
    <location>
        <begin position="705"/>
        <end position="727"/>
    </location>
</feature>
<dbReference type="Pfam" id="PF12704">
    <property type="entry name" value="MacB_PCD"/>
    <property type="match status" value="1"/>
</dbReference>
<keyword evidence="3 6" id="KW-0812">Transmembrane</keyword>
<dbReference type="InterPro" id="IPR025857">
    <property type="entry name" value="MacB_PCD"/>
</dbReference>
<protein>
    <submittedName>
        <fullName evidence="9">ABC transporter permease</fullName>
    </submittedName>
</protein>
<sequence length="835" mass="89218">MPVWRQALQQARQDARAPELHLLLLALALAVCAVCAVAFLADRLQAGLSRDAAQLLGGDAVLTSDQPTPEPLRQLAQELRLRTAHSTSFPSMVRAPDAAGGDSRLAAVKAVDTAYPLRGKLTLQDGRQAVAPAAGQVWVDAAVLDSLQLRVGQTLWLGERELAIAGVLQHEPDRGAGFMNFAPRVMMAHSDLASTGLIQPASRVNYRMAVVGDRAADVAQFVARAQAQIKTQGWRGVRLESLESGRPEMRQTLDRAASFLNLVALLAALMAAVAVALSARGFAQHRLDACALLRVLGQTQRRLAWAYALEFLGLGLAASLVGVGLGWLLHWGFVAVLGALLQADLPGASWWPVALGLGMGGALLVGFGLPPVLQLAAVPPLRVIRRELGTPRSGAVLAGLAGALGFTAVLVILAKEPRVGLMAALGFGAALLVFALVAWGALKLLRVAVPLARAPRWLLLATRQLGARPALVVTQVAALSFGLLALALLVWLRTDLIDSWRAATPVDAPDRFVINIQPEQLQPFEAALQQAGVARHDAYPMLRGRLVSINGKAVKPEQFSQDRAQRLVEREFNLSHAADLPANNQVVGGRWGQPQEAGALPKLSVEQGLAQQLGLHLGDTLSFDVAGALTQGQISSIRKVDWASMRVNFFVMFEQAPAQPLPQTFIAAYRSPKGLDRQLMQQFPNLTIVDVSAQISQLQQVLNQIVLAVQLLFGVALVLGVLVLVIAATSSREARAREYALLRALGAQAALLRAMQRAELLGLGALAGLLAGLCAQGLAWVLTQQVFEFEWTPRPWLVLGCVLTGAALAQLAGWWGLRGVLKRPVVHTLRSALQE</sequence>
<dbReference type="PANTHER" id="PTHR30287">
    <property type="entry name" value="MEMBRANE COMPONENT OF PREDICTED ABC SUPERFAMILY METABOLITE UPTAKE TRANSPORTER"/>
    <property type="match status" value="1"/>
</dbReference>
<dbReference type="InterPro" id="IPR003838">
    <property type="entry name" value="ABC3_permease_C"/>
</dbReference>
<feature type="transmembrane region" description="Helical" evidence="6">
    <location>
        <begin position="470"/>
        <end position="492"/>
    </location>
</feature>
<name>A0ABW7FUT6_9BURK</name>
<keyword evidence="10" id="KW-1185">Reference proteome</keyword>
<dbReference type="RefSeq" id="WP_394460022.1">
    <property type="nucleotide sequence ID" value="NZ_JBIGHZ010000003.1"/>
</dbReference>
<feature type="transmembrane region" description="Helical" evidence="6">
    <location>
        <begin position="420"/>
        <end position="449"/>
    </location>
</feature>
<gene>
    <name evidence="9" type="ORF">ACG0Z6_07395</name>
</gene>
<keyword evidence="2" id="KW-1003">Cell membrane</keyword>
<keyword evidence="4 6" id="KW-1133">Transmembrane helix</keyword>
<evidence type="ECO:0000256" key="6">
    <source>
        <dbReference type="SAM" id="Phobius"/>
    </source>
</evidence>
<feature type="transmembrane region" description="Helical" evidence="6">
    <location>
        <begin position="760"/>
        <end position="783"/>
    </location>
</feature>
<dbReference type="InterPro" id="IPR038766">
    <property type="entry name" value="Membrane_comp_ABC_pdt"/>
</dbReference>
<dbReference type="PANTHER" id="PTHR30287:SF1">
    <property type="entry name" value="INNER MEMBRANE PROTEIN"/>
    <property type="match status" value="1"/>
</dbReference>
<evidence type="ECO:0000259" key="8">
    <source>
        <dbReference type="Pfam" id="PF12704"/>
    </source>
</evidence>
<organism evidence="9 10">
    <name type="scientific">Roseateles rivi</name>
    <dbReference type="NCBI Taxonomy" id="3299028"/>
    <lineage>
        <taxon>Bacteria</taxon>
        <taxon>Pseudomonadati</taxon>
        <taxon>Pseudomonadota</taxon>
        <taxon>Betaproteobacteria</taxon>
        <taxon>Burkholderiales</taxon>
        <taxon>Sphaerotilaceae</taxon>
        <taxon>Roseateles</taxon>
    </lineage>
</organism>
<feature type="domain" description="ABC3 transporter permease C-terminal" evidence="7">
    <location>
        <begin position="262"/>
        <end position="379"/>
    </location>
</feature>
<evidence type="ECO:0000256" key="5">
    <source>
        <dbReference type="ARBA" id="ARBA00023136"/>
    </source>
</evidence>
<proteinExistence type="predicted"/>
<feature type="transmembrane region" description="Helical" evidence="6">
    <location>
        <begin position="304"/>
        <end position="329"/>
    </location>
</feature>